<protein>
    <recommendedName>
        <fullName evidence="10">Cytochrome c-type biogenesis protein CcmE</fullName>
    </recommendedName>
    <alternativeName>
        <fullName evidence="10">Cytochrome c maturation protein E</fullName>
    </alternativeName>
    <alternativeName>
        <fullName evidence="10">Heme chaperone CcmE</fullName>
    </alternativeName>
</protein>
<evidence type="ECO:0000256" key="2">
    <source>
        <dbReference type="ARBA" id="ARBA00022617"/>
    </source>
</evidence>
<evidence type="ECO:0000256" key="10">
    <source>
        <dbReference type="HAMAP-Rule" id="MF_01959"/>
    </source>
</evidence>
<keyword evidence="7 10" id="KW-1133">Transmembrane helix</keyword>
<sequence>MNPRRKQRLAVVGIIGFLIVSAIGLMLYALNDSIDLFYTPSEIIEGKNGQKPQVGQRLRIGGMVVPGSVKRDQESLAVSFDLVDTGPKVTVTYNGILPDLFREGQGIVATGILTDAGAIKAQEVLAKHDEEYMPPELAEKMKGIKHVKPENMPSYETPNSAGGK</sequence>
<dbReference type="Gene3D" id="2.40.50.140">
    <property type="entry name" value="Nucleic acid-binding proteins"/>
    <property type="match status" value="1"/>
</dbReference>
<dbReference type="RefSeq" id="WP_105932315.1">
    <property type="nucleotide sequence ID" value="NZ_PVNO01000030.1"/>
</dbReference>
<feature type="topological domain" description="Extracellular" evidence="10">
    <location>
        <begin position="30"/>
        <end position="164"/>
    </location>
</feature>
<evidence type="ECO:0000313" key="13">
    <source>
        <dbReference type="EMBL" id="PRO67780.1"/>
    </source>
</evidence>
<feature type="transmembrane region" description="Helical" evidence="12">
    <location>
        <begin position="9"/>
        <end position="30"/>
    </location>
</feature>
<feature type="region of interest" description="Disordered" evidence="11">
    <location>
        <begin position="144"/>
        <end position="164"/>
    </location>
</feature>
<feature type="topological domain" description="Cytoplasmic" evidence="10">
    <location>
        <begin position="1"/>
        <end position="8"/>
    </location>
</feature>
<dbReference type="PANTHER" id="PTHR34128">
    <property type="entry name" value="CYTOCHROME C-TYPE BIOGENESIS PROTEIN CCME HOMOLOG, MITOCHONDRIAL"/>
    <property type="match status" value="1"/>
</dbReference>
<feature type="compositionally biased region" description="Polar residues" evidence="11">
    <location>
        <begin position="154"/>
        <end position="164"/>
    </location>
</feature>
<dbReference type="NCBIfam" id="NF009729">
    <property type="entry name" value="PRK13254.1-3"/>
    <property type="match status" value="1"/>
</dbReference>
<dbReference type="NCBIfam" id="NF009727">
    <property type="entry name" value="PRK13254.1-1"/>
    <property type="match status" value="1"/>
</dbReference>
<dbReference type="Proteomes" id="UP000239539">
    <property type="component" value="Unassembled WGS sequence"/>
</dbReference>
<evidence type="ECO:0000256" key="1">
    <source>
        <dbReference type="ARBA" id="ARBA00004370"/>
    </source>
</evidence>
<evidence type="ECO:0000256" key="8">
    <source>
        <dbReference type="ARBA" id="ARBA00023004"/>
    </source>
</evidence>
<evidence type="ECO:0000256" key="3">
    <source>
        <dbReference type="ARBA" id="ARBA00022692"/>
    </source>
</evidence>
<dbReference type="HAMAP" id="MF_01959">
    <property type="entry name" value="CcmE"/>
    <property type="match status" value="1"/>
</dbReference>
<keyword evidence="14" id="KW-1185">Reference proteome</keyword>
<gene>
    <name evidence="10" type="primary">ccmE</name>
    <name evidence="10" type="synonym">cycJ</name>
    <name evidence="13" type="ORF">C6Y39_16420</name>
</gene>
<dbReference type="InterPro" id="IPR004329">
    <property type="entry name" value="CcmE"/>
</dbReference>
<evidence type="ECO:0000256" key="5">
    <source>
        <dbReference type="ARBA" id="ARBA00022748"/>
    </source>
</evidence>
<keyword evidence="9 10" id="KW-0472">Membrane</keyword>
<dbReference type="EMBL" id="PVNO01000030">
    <property type="protein sequence ID" value="PRO67780.1"/>
    <property type="molecule type" value="Genomic_DNA"/>
</dbReference>
<feature type="binding site" description="axial binding residue" evidence="10">
    <location>
        <position position="132"/>
    </location>
    <ligand>
        <name>heme</name>
        <dbReference type="ChEBI" id="CHEBI:30413"/>
    </ligand>
    <ligandPart>
        <name>Fe</name>
        <dbReference type="ChEBI" id="CHEBI:18248"/>
    </ligandPart>
</feature>
<organism evidence="13 14">
    <name type="scientific">Alteromonas gracilis</name>
    <dbReference type="NCBI Taxonomy" id="1479524"/>
    <lineage>
        <taxon>Bacteria</taxon>
        <taxon>Pseudomonadati</taxon>
        <taxon>Pseudomonadota</taxon>
        <taxon>Gammaproteobacteria</taxon>
        <taxon>Alteromonadales</taxon>
        <taxon>Alteromonadaceae</taxon>
        <taxon>Alteromonas/Salinimonas group</taxon>
        <taxon>Alteromonas</taxon>
    </lineage>
</organism>
<dbReference type="InterPro" id="IPR012340">
    <property type="entry name" value="NA-bd_OB-fold"/>
</dbReference>
<feature type="binding site" description="covalent" evidence="10">
    <location>
        <position position="128"/>
    </location>
    <ligand>
        <name>heme</name>
        <dbReference type="ChEBI" id="CHEBI:30413"/>
    </ligand>
</feature>
<evidence type="ECO:0000256" key="9">
    <source>
        <dbReference type="ARBA" id="ARBA00023136"/>
    </source>
</evidence>
<keyword evidence="6 10" id="KW-0735">Signal-anchor</keyword>
<evidence type="ECO:0000256" key="7">
    <source>
        <dbReference type="ARBA" id="ARBA00022989"/>
    </source>
</evidence>
<accession>A0ABX5CK06</accession>
<keyword evidence="10" id="KW-1003">Cell membrane</keyword>
<dbReference type="NCBIfam" id="NF009731">
    <property type="entry name" value="PRK13254.1-5"/>
    <property type="match status" value="1"/>
</dbReference>
<dbReference type="Pfam" id="PF03100">
    <property type="entry name" value="CcmE"/>
    <property type="match status" value="1"/>
</dbReference>
<dbReference type="SUPFAM" id="SSF82093">
    <property type="entry name" value="Heme chaperone CcmE"/>
    <property type="match status" value="1"/>
</dbReference>
<dbReference type="PANTHER" id="PTHR34128:SF2">
    <property type="entry name" value="CYTOCHROME C-TYPE BIOGENESIS PROTEIN CCME HOMOLOG, MITOCHONDRIAL"/>
    <property type="match status" value="1"/>
</dbReference>
<keyword evidence="4 10" id="KW-0479">Metal-binding</keyword>
<evidence type="ECO:0000256" key="4">
    <source>
        <dbReference type="ARBA" id="ARBA00022723"/>
    </source>
</evidence>
<reference evidence="14" key="1">
    <citation type="journal article" date="2020" name="Int. J. Syst. Evol. Microbiol.">
        <title>Alteromonas alba sp. nov., a marine bacterium isolated from the seawater of the West Pacific Ocean.</title>
        <authorList>
            <person name="Sun C."/>
            <person name="Wu Y.-H."/>
            <person name="Xamxidin M."/>
            <person name="Cheng H."/>
            <person name="Xu X.-W."/>
        </authorList>
    </citation>
    <scope>NUCLEOTIDE SEQUENCE [LARGE SCALE GENOMIC DNA]</scope>
    <source>
        <strain evidence="14">9a2</strain>
    </source>
</reference>
<dbReference type="NCBIfam" id="NF009638">
    <property type="entry name" value="PRK13165.1"/>
    <property type="match status" value="1"/>
</dbReference>
<proteinExistence type="inferred from homology"/>
<keyword evidence="8 10" id="KW-0408">Iron</keyword>
<dbReference type="InterPro" id="IPR036127">
    <property type="entry name" value="CcmE-like_sf"/>
</dbReference>
<keyword evidence="2 10" id="KW-0349">Heme</keyword>
<comment type="caution">
    <text evidence="13">The sequence shown here is derived from an EMBL/GenBank/DDBJ whole genome shotgun (WGS) entry which is preliminary data.</text>
</comment>
<evidence type="ECO:0000256" key="6">
    <source>
        <dbReference type="ARBA" id="ARBA00022968"/>
    </source>
</evidence>
<keyword evidence="5 10" id="KW-0201">Cytochrome c-type biogenesis</keyword>
<evidence type="ECO:0000256" key="12">
    <source>
        <dbReference type="SAM" id="Phobius"/>
    </source>
</evidence>
<comment type="subcellular location">
    <subcellularLocation>
        <location evidence="10">Cell membrane</location>
        <topology evidence="10">Single-pass type II membrane protein</topology>
    </subcellularLocation>
    <subcellularLocation>
        <location evidence="1">Membrane</location>
    </subcellularLocation>
</comment>
<keyword evidence="3 10" id="KW-0812">Transmembrane</keyword>
<name>A0ABX5CK06_9ALTE</name>
<evidence type="ECO:0000256" key="11">
    <source>
        <dbReference type="SAM" id="MobiDB-lite"/>
    </source>
</evidence>
<comment type="similarity">
    <text evidence="10">Belongs to the CcmE/CycJ family.</text>
</comment>
<evidence type="ECO:0000313" key="14">
    <source>
        <dbReference type="Proteomes" id="UP000239539"/>
    </source>
</evidence>
<comment type="function">
    <text evidence="10">Heme chaperone required for the biogenesis of c-type cytochromes. Transiently binds heme delivered by CcmC and transfers the heme to apo-cytochromes in a process facilitated by CcmF and CcmH.</text>
</comment>